<evidence type="ECO:0000256" key="5">
    <source>
        <dbReference type="SAM" id="SignalP"/>
    </source>
</evidence>
<feature type="region of interest" description="Disordered" evidence="4">
    <location>
        <begin position="391"/>
        <end position="410"/>
    </location>
</feature>
<dbReference type="PANTHER" id="PTHR31683">
    <property type="entry name" value="PECTATE LYASE 18-RELATED"/>
    <property type="match status" value="1"/>
</dbReference>
<dbReference type="Gene3D" id="2.160.20.10">
    <property type="entry name" value="Single-stranded right-handed beta-helix, Pectin lyase-like"/>
    <property type="match status" value="1"/>
</dbReference>
<reference evidence="7" key="1">
    <citation type="submission" date="2016-04" db="EMBL/GenBank/DDBJ databases">
        <authorList>
            <person name="Nguyen H.D."/>
            <person name="Kesanakurti P."/>
            <person name="Cullis J."/>
            <person name="Levesque C.A."/>
            <person name="Hambleton S."/>
        </authorList>
    </citation>
    <scope>NUCLEOTIDE SEQUENCE</scope>
    <source>
        <strain evidence="7">DAOMC 238032</strain>
    </source>
</reference>
<dbReference type="PANTHER" id="PTHR31683:SF18">
    <property type="entry name" value="PECTATE LYASE 21-RELATED"/>
    <property type="match status" value="1"/>
</dbReference>
<dbReference type="InterPro" id="IPR045032">
    <property type="entry name" value="PEL"/>
</dbReference>
<keyword evidence="2 3" id="KW-0456">Lyase</keyword>
<feature type="compositionally biased region" description="Low complexity" evidence="4">
    <location>
        <begin position="391"/>
        <end position="404"/>
    </location>
</feature>
<evidence type="ECO:0000256" key="2">
    <source>
        <dbReference type="ARBA" id="ARBA00023239"/>
    </source>
</evidence>
<dbReference type="EMBL" id="LWDD02003556">
    <property type="protein sequence ID" value="KAE8236871.1"/>
    <property type="molecule type" value="Genomic_DNA"/>
</dbReference>
<dbReference type="GO" id="GO:0005576">
    <property type="term" value="C:extracellular region"/>
    <property type="evidence" value="ECO:0007669"/>
    <property type="project" value="UniProtKB-SubCell"/>
</dbReference>
<evidence type="ECO:0000256" key="4">
    <source>
        <dbReference type="SAM" id="MobiDB-lite"/>
    </source>
</evidence>
<dbReference type="Proteomes" id="UP000077671">
    <property type="component" value="Unassembled WGS sequence"/>
</dbReference>
<gene>
    <name evidence="7" type="ORF">A4X03_0g9295</name>
</gene>
<sequence>MHMALRSTVAFLLMGSSAAFAAQTGGFATTDGGNVSGAKSFTARSHSEINSILANARIDPSTGKKVAGGAYPVIITYTGNEDALINQVIKDHTPGANGVCPSPRWNDAYREVQINEFTKGVTIQGANGSSANFGITMVKSANVIIRNMKIGALGGGSNDADMLRIDNSSNIWIDHNELFALNVECKGSPEDDLTFESALDIKKDAQNITVSYNVIRDSKKVGLMGHTASSGRADFQRTVTYHHNIYRNVNGRLPLQRGGWIHVYNNLYEQITGSGINVRSGGYALIENNWFQNARNPLTCRFDTVNCGKWELRNNNTTSAASNATYGIVWDSAGSGGVNAQNWSTTGTFPITLPYSYQAVSAQCVKDRLASYAGVGKNGAQLTAAICNGSSGSSAGSGSSSGGAPALVGS</sequence>
<dbReference type="GO" id="GO:0000272">
    <property type="term" value="P:polysaccharide catabolic process"/>
    <property type="evidence" value="ECO:0007669"/>
    <property type="project" value="UniProtKB-KW"/>
</dbReference>
<evidence type="ECO:0000313" key="7">
    <source>
        <dbReference type="EMBL" id="KAE8236871.1"/>
    </source>
</evidence>
<dbReference type="GO" id="GO:0030570">
    <property type="term" value="F:pectate lyase activity"/>
    <property type="evidence" value="ECO:0007669"/>
    <property type="project" value="InterPro"/>
</dbReference>
<dbReference type="InterPro" id="IPR002022">
    <property type="entry name" value="Pec_lyase"/>
</dbReference>
<keyword evidence="3" id="KW-0964">Secreted</keyword>
<keyword evidence="3" id="KW-0624">Polysaccharide degradation</keyword>
<keyword evidence="5" id="KW-0732">Signal</keyword>
<dbReference type="InterPro" id="IPR011050">
    <property type="entry name" value="Pectin_lyase_fold/virulence"/>
</dbReference>
<protein>
    <recommendedName>
        <fullName evidence="6">Pectate lyase domain-containing protein</fullName>
    </recommendedName>
</protein>
<dbReference type="Pfam" id="PF00544">
    <property type="entry name" value="Pectate_lyase_4"/>
    <property type="match status" value="1"/>
</dbReference>
<keyword evidence="3" id="KW-0119">Carbohydrate metabolism</keyword>
<proteinExistence type="inferred from homology"/>
<name>A0A8T8SBZ5_9BASI</name>
<dbReference type="AlphaFoldDB" id="A0A8T8SBZ5"/>
<evidence type="ECO:0000313" key="8">
    <source>
        <dbReference type="Proteomes" id="UP000077671"/>
    </source>
</evidence>
<comment type="subcellular location">
    <subcellularLocation>
        <location evidence="3">Secreted</location>
    </subcellularLocation>
</comment>
<reference evidence="7" key="2">
    <citation type="journal article" date="2019" name="IMA Fungus">
        <title>Genome sequencing and comparison of five Tilletia species to identify candidate genes for the detection of regulated species infecting wheat.</title>
        <authorList>
            <person name="Nguyen H.D.T."/>
            <person name="Sultana T."/>
            <person name="Kesanakurti P."/>
            <person name="Hambleton S."/>
        </authorList>
    </citation>
    <scope>NUCLEOTIDE SEQUENCE</scope>
    <source>
        <strain evidence="7">DAOMC 238032</strain>
    </source>
</reference>
<feature type="non-terminal residue" evidence="7">
    <location>
        <position position="410"/>
    </location>
</feature>
<dbReference type="SMART" id="SM00656">
    <property type="entry name" value="Amb_all"/>
    <property type="match status" value="1"/>
</dbReference>
<accession>A0A8T8SBZ5</accession>
<evidence type="ECO:0000259" key="6">
    <source>
        <dbReference type="SMART" id="SM00656"/>
    </source>
</evidence>
<evidence type="ECO:0000256" key="1">
    <source>
        <dbReference type="ARBA" id="ARBA00010980"/>
    </source>
</evidence>
<feature type="domain" description="Pectate lyase" evidence="6">
    <location>
        <begin position="48"/>
        <end position="297"/>
    </location>
</feature>
<dbReference type="InterPro" id="IPR012334">
    <property type="entry name" value="Pectin_lyas_fold"/>
</dbReference>
<feature type="chain" id="PRO_5035715183" description="Pectate lyase domain-containing protein" evidence="5">
    <location>
        <begin position="22"/>
        <end position="410"/>
    </location>
</feature>
<dbReference type="SUPFAM" id="SSF51126">
    <property type="entry name" value="Pectin lyase-like"/>
    <property type="match status" value="1"/>
</dbReference>
<comment type="similarity">
    <text evidence="1 3">Belongs to the polysaccharide lyase 1 family.</text>
</comment>
<comment type="caution">
    <text evidence="7">The sequence shown here is derived from an EMBL/GenBank/DDBJ whole genome shotgun (WGS) entry which is preliminary data.</text>
</comment>
<feature type="signal peptide" evidence="5">
    <location>
        <begin position="1"/>
        <end position="21"/>
    </location>
</feature>
<evidence type="ECO:0000256" key="3">
    <source>
        <dbReference type="RuleBase" id="RU361173"/>
    </source>
</evidence>
<organism evidence="7 8">
    <name type="scientific">Tilletia caries</name>
    <name type="common">wheat bunt fungus</name>
    <dbReference type="NCBI Taxonomy" id="13290"/>
    <lineage>
        <taxon>Eukaryota</taxon>
        <taxon>Fungi</taxon>
        <taxon>Dikarya</taxon>
        <taxon>Basidiomycota</taxon>
        <taxon>Ustilaginomycotina</taxon>
        <taxon>Exobasidiomycetes</taxon>
        <taxon>Tilletiales</taxon>
        <taxon>Tilletiaceae</taxon>
        <taxon>Tilletia</taxon>
    </lineage>
</organism>